<feature type="region of interest" description="Disordered" evidence="1">
    <location>
        <begin position="35"/>
        <end position="63"/>
    </location>
</feature>
<sequence length="217" mass="23817">MIDRRDCSATSSCLPRSSSIDSVAEWGITGGVGTGGGSNNANAGSSHGLLVDHPPSRRSTSPLLGARSDRLSLVSPNIGRRVKGHRAVLGRGRCFTVELESVESVGLNVQPAFWIELVYRAVLLGVEEDLSHLKDFEGREFVKCVKTESKVKLVLELKWSSALFYGGSTSLLRIEEDLSHLRISEDSEIKCETVFEELSDFRSEMDFGVTLQRLCTR</sequence>
<feature type="compositionally biased region" description="Low complexity" evidence="1">
    <location>
        <begin position="39"/>
        <end position="48"/>
    </location>
</feature>
<dbReference type="AlphaFoldDB" id="A0A0L7QKK6"/>
<dbReference type="EMBL" id="KQ414962">
    <property type="protein sequence ID" value="KOC59036.1"/>
    <property type="molecule type" value="Genomic_DNA"/>
</dbReference>
<protein>
    <submittedName>
        <fullName evidence="2">Uncharacterized protein</fullName>
    </submittedName>
</protein>
<dbReference type="STRING" id="597456.A0A0L7QKK6"/>
<keyword evidence="3" id="KW-1185">Reference proteome</keyword>
<organism evidence="2 3">
    <name type="scientific">Habropoda laboriosa</name>
    <dbReference type="NCBI Taxonomy" id="597456"/>
    <lineage>
        <taxon>Eukaryota</taxon>
        <taxon>Metazoa</taxon>
        <taxon>Ecdysozoa</taxon>
        <taxon>Arthropoda</taxon>
        <taxon>Hexapoda</taxon>
        <taxon>Insecta</taxon>
        <taxon>Pterygota</taxon>
        <taxon>Neoptera</taxon>
        <taxon>Endopterygota</taxon>
        <taxon>Hymenoptera</taxon>
        <taxon>Apocrita</taxon>
        <taxon>Aculeata</taxon>
        <taxon>Apoidea</taxon>
        <taxon>Anthophila</taxon>
        <taxon>Apidae</taxon>
        <taxon>Habropoda</taxon>
    </lineage>
</organism>
<evidence type="ECO:0000313" key="3">
    <source>
        <dbReference type="Proteomes" id="UP000053825"/>
    </source>
</evidence>
<accession>A0A0L7QKK6</accession>
<dbReference type="Proteomes" id="UP000053825">
    <property type="component" value="Unassembled WGS sequence"/>
</dbReference>
<gene>
    <name evidence="2" type="ORF">WH47_00367</name>
</gene>
<evidence type="ECO:0000256" key="1">
    <source>
        <dbReference type="SAM" id="MobiDB-lite"/>
    </source>
</evidence>
<proteinExistence type="predicted"/>
<name>A0A0L7QKK6_9HYME</name>
<reference evidence="2 3" key="1">
    <citation type="submission" date="2015-07" db="EMBL/GenBank/DDBJ databases">
        <title>The genome of Habropoda laboriosa.</title>
        <authorList>
            <person name="Pan H."/>
            <person name="Kapheim K."/>
        </authorList>
    </citation>
    <scope>NUCLEOTIDE SEQUENCE [LARGE SCALE GENOMIC DNA]</scope>
    <source>
        <strain evidence="2">0110345459</strain>
    </source>
</reference>
<evidence type="ECO:0000313" key="2">
    <source>
        <dbReference type="EMBL" id="KOC59036.1"/>
    </source>
</evidence>